<dbReference type="RefSeq" id="WP_202245055.1">
    <property type="nucleotide sequence ID" value="NZ_JAESIY010000007.1"/>
</dbReference>
<evidence type="ECO:0008006" key="4">
    <source>
        <dbReference type="Google" id="ProtNLM"/>
    </source>
</evidence>
<feature type="chain" id="PRO_5036990593" description="DUF5723 domain-containing protein" evidence="1">
    <location>
        <begin position="20"/>
        <end position="438"/>
    </location>
</feature>
<sequence>MKHSLAFTLFLLVFHVTKAQLVPLDINLVPGLGTAGLNHDERRNVIAINLFSGYSDRTLLLQLSGINGNNRTLSRGLHIAGIANITGANLASIDKDYKESLLGTVHMQGIQIGGLVNLVRGDVSGAQISSVFNMSEKEMVGIQLAGLANYVGSFSLGAQIGALANKTQLGLSGLQLTLGKNTVGAEMSGLQVGLFNEAYNIEGKNSTVKDRSGVQLGMINKATKLFGFQIGLFNIAQQSGGTQIGLINLYKPNPIKGNTLYGTAIGLINIGDFVSLSAYADEMFRLNYEISTGNMKNGKAIRVKWNKYVVNALSYSHDPGINHSYGIGYSLKKLYFNRSNTPNMTETKFFGYAFDFKMIKKDEIEIKDMKVLVSGFNIILGHRVIPKLSGVSAFLSVGQKIAWGRNYEPENPLFITDATLFNKKIKTWTGVSLGLMLH</sequence>
<dbReference type="Proteomes" id="UP000659388">
    <property type="component" value="Unassembled WGS sequence"/>
</dbReference>
<keyword evidence="3" id="KW-1185">Reference proteome</keyword>
<accession>A0A937F6E3</accession>
<name>A0A937F6E3_9BACT</name>
<evidence type="ECO:0000313" key="2">
    <source>
        <dbReference type="EMBL" id="MBL3657272.1"/>
    </source>
</evidence>
<dbReference type="InterPro" id="IPR058093">
    <property type="entry name" value="LA_2272-like"/>
</dbReference>
<proteinExistence type="predicted"/>
<keyword evidence="1" id="KW-0732">Signal</keyword>
<dbReference type="EMBL" id="JAESIY010000007">
    <property type="protein sequence ID" value="MBL3657272.1"/>
    <property type="molecule type" value="Genomic_DNA"/>
</dbReference>
<comment type="caution">
    <text evidence="2">The sequence shown here is derived from an EMBL/GenBank/DDBJ whole genome shotgun (WGS) entry which is preliminary data.</text>
</comment>
<gene>
    <name evidence="2" type="ORF">JL102_14085</name>
</gene>
<evidence type="ECO:0000256" key="1">
    <source>
        <dbReference type="SAM" id="SignalP"/>
    </source>
</evidence>
<organism evidence="2 3">
    <name type="scientific">Fulvivirga sediminis</name>
    <dbReference type="NCBI Taxonomy" id="2803949"/>
    <lineage>
        <taxon>Bacteria</taxon>
        <taxon>Pseudomonadati</taxon>
        <taxon>Bacteroidota</taxon>
        <taxon>Cytophagia</taxon>
        <taxon>Cytophagales</taxon>
        <taxon>Fulvivirgaceae</taxon>
        <taxon>Fulvivirga</taxon>
    </lineage>
</organism>
<protein>
    <recommendedName>
        <fullName evidence="4">DUF5723 domain-containing protein</fullName>
    </recommendedName>
</protein>
<dbReference type="AlphaFoldDB" id="A0A937F6E3"/>
<evidence type="ECO:0000313" key="3">
    <source>
        <dbReference type="Proteomes" id="UP000659388"/>
    </source>
</evidence>
<dbReference type="NCBIfam" id="NF047436">
    <property type="entry name" value="LA_2272_repeat"/>
    <property type="match status" value="1"/>
</dbReference>
<feature type="signal peptide" evidence="1">
    <location>
        <begin position="1"/>
        <end position="19"/>
    </location>
</feature>
<reference evidence="2" key="1">
    <citation type="submission" date="2021-01" db="EMBL/GenBank/DDBJ databases">
        <title>Fulvivirga kasyanovii gen. nov., sp nov., a novel member of the phylum Bacteroidetes isolated from seawater in a mussel farm.</title>
        <authorList>
            <person name="Zhao L.-H."/>
            <person name="Wang Z.-J."/>
        </authorList>
    </citation>
    <scope>NUCLEOTIDE SEQUENCE</scope>
    <source>
        <strain evidence="2">2943</strain>
    </source>
</reference>